<evidence type="ECO:0000256" key="5">
    <source>
        <dbReference type="ARBA" id="ARBA00022777"/>
    </source>
</evidence>
<name>A0ABV6A8S6_9PSEU</name>
<feature type="transmembrane region" description="Helical" evidence="8">
    <location>
        <begin position="468"/>
        <end position="487"/>
    </location>
</feature>
<feature type="binding site" evidence="7">
    <location>
        <position position="43"/>
    </location>
    <ligand>
        <name>ATP</name>
        <dbReference type="ChEBI" id="CHEBI:30616"/>
    </ligand>
</feature>
<dbReference type="CDD" id="cd14014">
    <property type="entry name" value="STKc_PknB_like"/>
    <property type="match status" value="1"/>
</dbReference>
<organism evidence="10 11">
    <name type="scientific">Allokutzneria oryzae</name>
    <dbReference type="NCBI Taxonomy" id="1378989"/>
    <lineage>
        <taxon>Bacteria</taxon>
        <taxon>Bacillati</taxon>
        <taxon>Actinomycetota</taxon>
        <taxon>Actinomycetes</taxon>
        <taxon>Pseudonocardiales</taxon>
        <taxon>Pseudonocardiaceae</taxon>
        <taxon>Allokutzneria</taxon>
    </lineage>
</organism>
<dbReference type="InterPro" id="IPR011009">
    <property type="entry name" value="Kinase-like_dom_sf"/>
</dbReference>
<dbReference type="InterPro" id="IPR008271">
    <property type="entry name" value="Ser/Thr_kinase_AS"/>
</dbReference>
<dbReference type="PROSITE" id="PS50011">
    <property type="entry name" value="PROTEIN_KINASE_DOM"/>
    <property type="match status" value="1"/>
</dbReference>
<dbReference type="Gene3D" id="3.30.200.20">
    <property type="entry name" value="Phosphorylase Kinase, domain 1"/>
    <property type="match status" value="1"/>
</dbReference>
<feature type="transmembrane region" description="Helical" evidence="8">
    <location>
        <begin position="532"/>
        <end position="553"/>
    </location>
</feature>
<dbReference type="Pfam" id="PF00069">
    <property type="entry name" value="Pkinase"/>
    <property type="match status" value="1"/>
</dbReference>
<evidence type="ECO:0000256" key="8">
    <source>
        <dbReference type="SAM" id="Phobius"/>
    </source>
</evidence>
<dbReference type="Proteomes" id="UP001589693">
    <property type="component" value="Unassembled WGS sequence"/>
</dbReference>
<keyword evidence="6 7" id="KW-0067">ATP-binding</keyword>
<gene>
    <name evidence="10" type="ORF">ACFFQA_34415</name>
</gene>
<keyword evidence="8" id="KW-1133">Transmembrane helix</keyword>
<feature type="transmembrane region" description="Helical" evidence="8">
    <location>
        <begin position="333"/>
        <end position="353"/>
    </location>
</feature>
<protein>
    <recommendedName>
        <fullName evidence="1">non-specific serine/threonine protein kinase</fullName>
        <ecNumber evidence="1">2.7.11.1</ecNumber>
    </recommendedName>
</protein>
<evidence type="ECO:0000256" key="1">
    <source>
        <dbReference type="ARBA" id="ARBA00012513"/>
    </source>
</evidence>
<evidence type="ECO:0000313" key="11">
    <source>
        <dbReference type="Proteomes" id="UP001589693"/>
    </source>
</evidence>
<keyword evidence="3 10" id="KW-0808">Transferase</keyword>
<dbReference type="Gene3D" id="1.10.510.10">
    <property type="entry name" value="Transferase(Phosphotransferase) domain 1"/>
    <property type="match status" value="1"/>
</dbReference>
<sequence>MTAPLSMIRALPQYAIGGRIGSGGMGEVFAGVHRSLGRHVAVKQLPPEVSDRAGASERFDREARVLASLDHPHIVPVYDYVQNLLVMEKLDGGTVFDRMRRGGLPGEQACAITLAMLSGLHAAHLAGVLHLDVKPKNLLFNTSGVVKVADFGIAQVVSEVATLVTHGGEVLGTPAYIAPEQAMGNALSPAADVYSAGTVLYELLTGVLPFDQDRGALSMMRQHMFADPQWIRGVPEPLASVVMRSLAREQHDRYREAESFATDVAAAATKVYGHGWLERSGVPVLHLTPRVVAALSGTGQSGETTTVATPAVRAEPTLVELGRQRSEPRPRPLVPALLAAVALVVLVAVALVAPARLPHPEQAEVSVNDAQPGHVVTVDLSKSISVTGAGPIQGPVHIDISGATVPLGSGTSSRVTQFPDGRFAAEVDMPAVARWLVGGAITGEVRVTRPGQADAVQEFTFLTQQHPLASAMGAGSLVLGLFSLAYVEAGLRTLRRGFRRPSARYTVLPLGAVFGVAVWTFISVMSQHEPSLVHGVVCALAGAVAATCSVLATERSSRPAQRKV</sequence>
<keyword evidence="8" id="KW-0812">Transmembrane</keyword>
<keyword evidence="11" id="KW-1185">Reference proteome</keyword>
<dbReference type="PROSITE" id="PS00108">
    <property type="entry name" value="PROTEIN_KINASE_ST"/>
    <property type="match status" value="1"/>
</dbReference>
<evidence type="ECO:0000259" key="9">
    <source>
        <dbReference type="PROSITE" id="PS50011"/>
    </source>
</evidence>
<dbReference type="PANTHER" id="PTHR43289:SF6">
    <property type="entry name" value="SERINE_THREONINE-PROTEIN KINASE NEKL-3"/>
    <property type="match status" value="1"/>
</dbReference>
<dbReference type="InterPro" id="IPR017441">
    <property type="entry name" value="Protein_kinase_ATP_BS"/>
</dbReference>
<keyword evidence="2" id="KW-0723">Serine/threonine-protein kinase</keyword>
<evidence type="ECO:0000256" key="3">
    <source>
        <dbReference type="ARBA" id="ARBA00022679"/>
    </source>
</evidence>
<dbReference type="GO" id="GO:0004674">
    <property type="term" value="F:protein serine/threonine kinase activity"/>
    <property type="evidence" value="ECO:0007669"/>
    <property type="project" value="UniProtKB-EC"/>
</dbReference>
<dbReference type="SUPFAM" id="SSF56112">
    <property type="entry name" value="Protein kinase-like (PK-like)"/>
    <property type="match status" value="1"/>
</dbReference>
<comment type="caution">
    <text evidence="10">The sequence shown here is derived from an EMBL/GenBank/DDBJ whole genome shotgun (WGS) entry which is preliminary data.</text>
</comment>
<dbReference type="PROSITE" id="PS00107">
    <property type="entry name" value="PROTEIN_KINASE_ATP"/>
    <property type="match status" value="1"/>
</dbReference>
<accession>A0ABV6A8S6</accession>
<feature type="domain" description="Protein kinase" evidence="9">
    <location>
        <begin position="14"/>
        <end position="277"/>
    </location>
</feature>
<reference evidence="10 11" key="1">
    <citation type="submission" date="2024-09" db="EMBL/GenBank/DDBJ databases">
        <authorList>
            <person name="Sun Q."/>
            <person name="Mori K."/>
        </authorList>
    </citation>
    <scope>NUCLEOTIDE SEQUENCE [LARGE SCALE GENOMIC DNA]</scope>
    <source>
        <strain evidence="10 11">TBRC 7907</strain>
    </source>
</reference>
<keyword evidence="5 10" id="KW-0418">Kinase</keyword>
<dbReference type="InterPro" id="IPR000719">
    <property type="entry name" value="Prot_kinase_dom"/>
</dbReference>
<dbReference type="SMART" id="SM00220">
    <property type="entry name" value="S_TKc"/>
    <property type="match status" value="1"/>
</dbReference>
<dbReference type="EMBL" id="JBHLZU010000032">
    <property type="protein sequence ID" value="MFB9909060.1"/>
    <property type="molecule type" value="Genomic_DNA"/>
</dbReference>
<feature type="transmembrane region" description="Helical" evidence="8">
    <location>
        <begin position="507"/>
        <end position="526"/>
    </location>
</feature>
<proteinExistence type="predicted"/>
<evidence type="ECO:0000313" key="10">
    <source>
        <dbReference type="EMBL" id="MFB9909060.1"/>
    </source>
</evidence>
<dbReference type="RefSeq" id="WP_377861409.1">
    <property type="nucleotide sequence ID" value="NZ_JBHLZU010000032.1"/>
</dbReference>
<evidence type="ECO:0000256" key="7">
    <source>
        <dbReference type="PROSITE-ProRule" id="PRU10141"/>
    </source>
</evidence>
<keyword evidence="4 7" id="KW-0547">Nucleotide-binding</keyword>
<dbReference type="PANTHER" id="PTHR43289">
    <property type="entry name" value="MITOGEN-ACTIVATED PROTEIN KINASE KINASE KINASE 20-RELATED"/>
    <property type="match status" value="1"/>
</dbReference>
<evidence type="ECO:0000256" key="4">
    <source>
        <dbReference type="ARBA" id="ARBA00022741"/>
    </source>
</evidence>
<evidence type="ECO:0000256" key="2">
    <source>
        <dbReference type="ARBA" id="ARBA00022527"/>
    </source>
</evidence>
<keyword evidence="8" id="KW-0472">Membrane</keyword>
<evidence type="ECO:0000256" key="6">
    <source>
        <dbReference type="ARBA" id="ARBA00022840"/>
    </source>
</evidence>
<dbReference type="EC" id="2.7.11.1" evidence="1"/>